<reference evidence="3" key="1">
    <citation type="submission" date="2020-07" db="EMBL/GenBank/DDBJ databases">
        <title>Genome sequence and genetic diversity analysis of an under-domesticated orphan crop, white fonio (Digitaria exilis).</title>
        <authorList>
            <person name="Bennetzen J.L."/>
            <person name="Chen S."/>
            <person name="Ma X."/>
            <person name="Wang X."/>
            <person name="Yssel A.E.J."/>
            <person name="Chaluvadi S.R."/>
            <person name="Johnson M."/>
            <person name="Gangashetty P."/>
            <person name="Hamidou F."/>
            <person name="Sanogo M.D."/>
            <person name="Zwaenepoel A."/>
            <person name="Wallace J."/>
            <person name="Van De Peer Y."/>
            <person name="Van Deynze A."/>
        </authorList>
    </citation>
    <scope>NUCLEOTIDE SEQUENCE</scope>
    <source>
        <tissue evidence="3">Leaves</tissue>
    </source>
</reference>
<dbReference type="AlphaFoldDB" id="A0A835AS35"/>
<feature type="domain" description="DCD" evidence="2">
    <location>
        <begin position="616"/>
        <end position="748"/>
    </location>
</feature>
<feature type="compositionally biased region" description="Polar residues" evidence="1">
    <location>
        <begin position="346"/>
        <end position="357"/>
    </location>
</feature>
<feature type="compositionally biased region" description="Low complexity" evidence="1">
    <location>
        <begin position="587"/>
        <end position="596"/>
    </location>
</feature>
<evidence type="ECO:0000313" key="3">
    <source>
        <dbReference type="EMBL" id="KAF8671068.1"/>
    </source>
</evidence>
<feature type="region of interest" description="Disordered" evidence="1">
    <location>
        <begin position="48"/>
        <end position="70"/>
    </location>
</feature>
<evidence type="ECO:0000313" key="4">
    <source>
        <dbReference type="Proteomes" id="UP000636709"/>
    </source>
</evidence>
<feature type="compositionally biased region" description="Polar residues" evidence="1">
    <location>
        <begin position="144"/>
        <end position="156"/>
    </location>
</feature>
<dbReference type="GO" id="GO:0034976">
    <property type="term" value="P:response to endoplasmic reticulum stress"/>
    <property type="evidence" value="ECO:0007669"/>
    <property type="project" value="InterPro"/>
</dbReference>
<evidence type="ECO:0000256" key="1">
    <source>
        <dbReference type="SAM" id="MobiDB-lite"/>
    </source>
</evidence>
<feature type="region of interest" description="Disordered" evidence="1">
    <location>
        <begin position="551"/>
        <end position="600"/>
    </location>
</feature>
<dbReference type="Pfam" id="PF10539">
    <property type="entry name" value="Dev_Cell_Death"/>
    <property type="match status" value="1"/>
</dbReference>
<feature type="region of interest" description="Disordered" evidence="1">
    <location>
        <begin position="299"/>
        <end position="369"/>
    </location>
</feature>
<dbReference type="PROSITE" id="PS51222">
    <property type="entry name" value="DCD"/>
    <property type="match status" value="1"/>
</dbReference>
<dbReference type="PANTHER" id="PTHR46034:SF9">
    <property type="entry name" value="DCD (DEVELOPMENT AND CELL DEATH) DOMAIN PROTEIN"/>
    <property type="match status" value="1"/>
</dbReference>
<dbReference type="Proteomes" id="UP000636709">
    <property type="component" value="Unassembled WGS sequence"/>
</dbReference>
<keyword evidence="4" id="KW-1185">Reference proteome</keyword>
<name>A0A835AS35_9POAL</name>
<gene>
    <name evidence="3" type="ORF">HU200_050349</name>
</gene>
<organism evidence="3 4">
    <name type="scientific">Digitaria exilis</name>
    <dbReference type="NCBI Taxonomy" id="1010633"/>
    <lineage>
        <taxon>Eukaryota</taxon>
        <taxon>Viridiplantae</taxon>
        <taxon>Streptophyta</taxon>
        <taxon>Embryophyta</taxon>
        <taxon>Tracheophyta</taxon>
        <taxon>Spermatophyta</taxon>
        <taxon>Magnoliopsida</taxon>
        <taxon>Liliopsida</taxon>
        <taxon>Poales</taxon>
        <taxon>Poaceae</taxon>
        <taxon>PACMAD clade</taxon>
        <taxon>Panicoideae</taxon>
        <taxon>Panicodae</taxon>
        <taxon>Paniceae</taxon>
        <taxon>Anthephorinae</taxon>
        <taxon>Digitaria</taxon>
    </lineage>
</organism>
<dbReference type="PANTHER" id="PTHR46034">
    <property type="match status" value="1"/>
</dbReference>
<feature type="compositionally biased region" description="Basic and acidic residues" evidence="1">
    <location>
        <begin position="197"/>
        <end position="206"/>
    </location>
</feature>
<dbReference type="EMBL" id="JACEFO010002248">
    <property type="protein sequence ID" value="KAF8671068.1"/>
    <property type="molecule type" value="Genomic_DNA"/>
</dbReference>
<feature type="region of interest" description="Disordered" evidence="1">
    <location>
        <begin position="192"/>
        <end position="221"/>
    </location>
</feature>
<feature type="region of interest" description="Disordered" evidence="1">
    <location>
        <begin position="144"/>
        <end position="180"/>
    </location>
</feature>
<accession>A0A835AS35</accession>
<dbReference type="OrthoDB" id="2018037at2759"/>
<dbReference type="InterPro" id="IPR044832">
    <property type="entry name" value="NRP-like"/>
</dbReference>
<sequence>MLPILHGIKDDDEGDTPLPSNIVADKINPADLRNTHVGKRKYHIAPSKVNPKRQRGQATGKGKQKEVEVLSDEETDDVAVLLAVAGAEACHLQTHLLFTATAGRRFGQAFSPSGVEVCIAYPNVHECIPSSLAIRAGQATATDTVSAGAGTNTQPPQDKKKKLSRSDPCGTRSGLPPLSLAWPNRAALPVVGPGGDAIERGREPARRPRRLPPRTRRDATRRARTFWRGATGGRQGKSEAVPCAATDIPTLGSVGVNANVDAGTLTTLATKQVARVCRDSTPRRVAVVATARRGATRFGHLRGSFPSPPRPLPIDAERAGTHTPPSLHSRSKSPPPITIHTARARLSSSTAPTQPSSIKAPGTRGCRAPPHPTPFRLVSIPFHSPAPRSRAVLFPSGELADIHSTQGTSDRSRRTTGMEGYDREFWQFSDQLRLQTAAFSGLSLGDSIWSPAGAAAAAADRRNSQPDAAGLFAEEPAKNNGGGPGLIGSGKLAFGASKADRYNNLPTSKAAYNNNTNDINGGYGAKNNNSSFTSNKMGSYGGYNSNTNNSGDVKSYFNNNNNNGHHAGGGKKHGGEYGKKKHAKNEGNNNSNGSSGTAADKRFKTLPASEALPRGEAVGGYIFVCNNDTMDENLRRELFGLPSRYRDSVRAIRPGLPLFLYNYSTHQLHGIFEAASFGGTNIDPTAWEDKKCPGESRFPAQVRVATRKIYDPLEEDAFRPILHHYDGPKFRLELSVTEALALLDIFADKDDA</sequence>
<dbReference type="SMART" id="SM00767">
    <property type="entry name" value="DCD"/>
    <property type="match status" value="1"/>
</dbReference>
<feature type="region of interest" description="Disordered" evidence="1">
    <location>
        <begin position="1"/>
        <end position="20"/>
    </location>
</feature>
<dbReference type="InterPro" id="IPR013989">
    <property type="entry name" value="Dev_and_cell_death_domain"/>
</dbReference>
<comment type="caution">
    <text evidence="3">The sequence shown here is derived from an EMBL/GenBank/DDBJ whole genome shotgun (WGS) entry which is preliminary data.</text>
</comment>
<proteinExistence type="predicted"/>
<protein>
    <recommendedName>
        <fullName evidence="2">DCD domain-containing protein</fullName>
    </recommendedName>
</protein>
<evidence type="ECO:0000259" key="2">
    <source>
        <dbReference type="PROSITE" id="PS51222"/>
    </source>
</evidence>